<dbReference type="GO" id="GO:0003899">
    <property type="term" value="F:DNA-directed RNA polymerase activity"/>
    <property type="evidence" value="ECO:0007669"/>
    <property type="project" value="InterPro"/>
</dbReference>
<evidence type="ECO:0000313" key="1">
    <source>
        <dbReference type="EMBL" id="AKS25402.1"/>
    </source>
</evidence>
<dbReference type="InterPro" id="IPR002755">
    <property type="entry name" value="DNA_primase_S"/>
</dbReference>
<gene>
    <name evidence="1" type="ORF">clas59</name>
</gene>
<dbReference type="Gene3D" id="3.90.920.10">
    <property type="entry name" value="DNA primase, PRIM domain"/>
    <property type="match status" value="1"/>
</dbReference>
<name>A0A0K0WSG5_9BBAC</name>
<dbReference type="Pfam" id="PF01896">
    <property type="entry name" value="DNA_primase_S"/>
    <property type="match status" value="1"/>
</dbReference>
<keyword evidence="2" id="KW-1185">Reference proteome</keyword>
<proteinExistence type="predicted"/>
<dbReference type="Proteomes" id="UP000232791">
    <property type="component" value="Segment"/>
</dbReference>
<dbReference type="EMBL" id="KR091910">
    <property type="protein sequence ID" value="AKS25402.1"/>
    <property type="molecule type" value="Genomic_DNA"/>
</dbReference>
<dbReference type="PIRSF" id="PIRSF016433">
    <property type="entry name" value="Viral_DNA_prim"/>
    <property type="match status" value="1"/>
</dbReference>
<dbReference type="InterPro" id="IPR016658">
    <property type="entry name" value="DNA_primase_LEF1"/>
</dbReference>
<sequence>MRYTDEQLKRVWMGVAFKEDRYWAFMKFNGSWHHSDSKYSKHKTFNSYELFYDFCKQNDVQDIHVKMLVDGSREWVIDVDHNDTDHEKIQLKNMITHATLGTFFAQNCTKIVYSGNRGLHVWLDINEFDLKTNKRIRTYYYDSMLTSPKTIIAPFVQPGSLHECFIKSFDNMWIRRNINKLYSHIKLEDMTALVKEFYPYVDKQVFVSNKQIRAPYSFNTKGGKFSSDHELVVE</sequence>
<dbReference type="CDD" id="cd00525">
    <property type="entry name" value="AE_Prim_S_like"/>
    <property type="match status" value="1"/>
</dbReference>
<evidence type="ECO:0000313" key="2">
    <source>
        <dbReference type="Proteomes" id="UP000232791"/>
    </source>
</evidence>
<organism evidence="1 2">
    <name type="scientific">Clostera anastomosis granulovirus B</name>
    <dbReference type="NCBI Taxonomy" id="1986290"/>
    <lineage>
        <taxon>Viruses</taxon>
        <taxon>Viruses incertae sedis</taxon>
        <taxon>Naldaviricetes</taxon>
        <taxon>Lefavirales</taxon>
        <taxon>Baculoviridae</taxon>
        <taxon>Betabaculovirus</taxon>
        <taxon>Betabaculovirus alterclanastomosis</taxon>
    </lineage>
</organism>
<accession>A0A0K0WSG5</accession>
<dbReference type="GO" id="GO:0006269">
    <property type="term" value="P:DNA replication, synthesis of primer"/>
    <property type="evidence" value="ECO:0007669"/>
    <property type="project" value="InterPro"/>
</dbReference>
<protein>
    <submittedName>
        <fullName evidence="1">Lef-1</fullName>
    </submittedName>
</protein>
<dbReference type="OrthoDB" id="18354at10239"/>
<dbReference type="SUPFAM" id="SSF56747">
    <property type="entry name" value="Prim-pol domain"/>
    <property type="match status" value="1"/>
</dbReference>
<reference evidence="1 2" key="1">
    <citation type="journal article" date="2015" name="PLoS ONE">
        <title>The Complete Genome of a New Betabaculovirus from Clostera anastomosis.</title>
        <authorList>
            <person name="Yin F."/>
            <person name="Zhu Z."/>
            <person name="Liu X."/>
            <person name="Hou D."/>
            <person name="Wang J."/>
            <person name="Zhang L."/>
            <person name="Wang M."/>
            <person name="Kou Z."/>
            <person name="Wang H."/>
            <person name="Deng F."/>
            <person name="Hu Z."/>
        </authorList>
    </citation>
    <scope>NUCLEOTIDE SEQUENCE [LARGE SCALE GENOMIC DNA]</scope>
    <source>
        <strain evidence="1 2">ClasGV-B</strain>
    </source>
</reference>